<dbReference type="GO" id="GO:0003677">
    <property type="term" value="F:DNA binding"/>
    <property type="evidence" value="ECO:0007669"/>
    <property type="project" value="UniProtKB-KW"/>
</dbReference>
<accession>A0A317KSQ1</accession>
<dbReference type="InterPro" id="IPR046348">
    <property type="entry name" value="SIS_dom_sf"/>
</dbReference>
<dbReference type="Pfam" id="PF01380">
    <property type="entry name" value="SIS"/>
    <property type="match status" value="1"/>
</dbReference>
<dbReference type="InterPro" id="IPR000281">
    <property type="entry name" value="HTH_RpiR"/>
</dbReference>
<dbReference type="AlphaFoldDB" id="A0A317KSQ1"/>
<dbReference type="GO" id="GO:0097367">
    <property type="term" value="F:carbohydrate derivative binding"/>
    <property type="evidence" value="ECO:0007669"/>
    <property type="project" value="InterPro"/>
</dbReference>
<dbReference type="SUPFAM" id="SSF53697">
    <property type="entry name" value="SIS domain"/>
    <property type="match status" value="1"/>
</dbReference>
<evidence type="ECO:0000256" key="3">
    <source>
        <dbReference type="ARBA" id="ARBA00023163"/>
    </source>
</evidence>
<comment type="caution">
    <text evidence="5">The sequence shown here is derived from an EMBL/GenBank/DDBJ whole genome shotgun (WGS) entry which is preliminary data.</text>
</comment>
<evidence type="ECO:0000259" key="4">
    <source>
        <dbReference type="PROSITE" id="PS51071"/>
    </source>
</evidence>
<dbReference type="PANTHER" id="PTHR30514">
    <property type="entry name" value="GLUCOKINASE"/>
    <property type="match status" value="1"/>
</dbReference>
<organism evidence="5 6">
    <name type="scientific">Gracilibacillus dipsosauri</name>
    <dbReference type="NCBI Taxonomy" id="178340"/>
    <lineage>
        <taxon>Bacteria</taxon>
        <taxon>Bacillati</taxon>
        <taxon>Bacillota</taxon>
        <taxon>Bacilli</taxon>
        <taxon>Bacillales</taxon>
        <taxon>Bacillaceae</taxon>
        <taxon>Gracilibacillus</taxon>
    </lineage>
</organism>
<dbReference type="InterPro" id="IPR047640">
    <property type="entry name" value="RpiR-like"/>
</dbReference>
<feature type="domain" description="HTH rpiR-type" evidence="4">
    <location>
        <begin position="4"/>
        <end position="80"/>
    </location>
</feature>
<dbReference type="InterPro" id="IPR009057">
    <property type="entry name" value="Homeodomain-like_sf"/>
</dbReference>
<evidence type="ECO:0000313" key="5">
    <source>
        <dbReference type="EMBL" id="PWU66602.1"/>
    </source>
</evidence>
<evidence type="ECO:0000256" key="2">
    <source>
        <dbReference type="ARBA" id="ARBA00023125"/>
    </source>
</evidence>
<dbReference type="EMBL" id="QGTD01000021">
    <property type="protein sequence ID" value="PWU66602.1"/>
    <property type="molecule type" value="Genomic_DNA"/>
</dbReference>
<keyword evidence="2" id="KW-0238">DNA-binding</keyword>
<dbReference type="PANTHER" id="PTHR30514:SF1">
    <property type="entry name" value="HTH-TYPE TRANSCRIPTIONAL REGULATOR HEXR-RELATED"/>
    <property type="match status" value="1"/>
</dbReference>
<dbReference type="InterPro" id="IPR035472">
    <property type="entry name" value="RpiR-like_SIS"/>
</dbReference>
<dbReference type="PROSITE" id="PS51071">
    <property type="entry name" value="HTH_RPIR"/>
    <property type="match status" value="1"/>
</dbReference>
<dbReference type="OrthoDB" id="6590756at2"/>
<dbReference type="InterPro" id="IPR001347">
    <property type="entry name" value="SIS_dom"/>
</dbReference>
<keyword evidence="6" id="KW-1185">Reference proteome</keyword>
<dbReference type="CDD" id="cd05013">
    <property type="entry name" value="SIS_RpiR"/>
    <property type="match status" value="1"/>
</dbReference>
<proteinExistence type="predicted"/>
<protein>
    <submittedName>
        <fullName evidence="5">MurR/RpiR family transcriptional regulator</fullName>
    </submittedName>
</protein>
<dbReference type="GO" id="GO:1901135">
    <property type="term" value="P:carbohydrate derivative metabolic process"/>
    <property type="evidence" value="ECO:0007669"/>
    <property type="project" value="InterPro"/>
</dbReference>
<gene>
    <name evidence="5" type="ORF">DLJ74_19470</name>
</gene>
<name>A0A317KSQ1_9BACI</name>
<keyword evidence="3" id="KW-0804">Transcription</keyword>
<dbReference type="Pfam" id="PF01418">
    <property type="entry name" value="HTH_6"/>
    <property type="match status" value="1"/>
</dbReference>
<dbReference type="Gene3D" id="3.40.50.10490">
    <property type="entry name" value="Glucose-6-phosphate isomerase like protein, domain 1"/>
    <property type="match status" value="1"/>
</dbReference>
<sequence length="257" mass="29325">MILVKLEELINDNHTTFSEGERVLAKFILDNRKDIYDLGINELAKKSLSSKSSVLRFAQKLGFSGYTEMRNFMKWENHSEKSFTQEDFGKIVISNVEQTVNQLNEMDLTKICEAIDRSPNVYITGTGLMQQGLAKEMQRMFLGIGKNMQTLPLDIGTNIYQLLMERISEEDLIIVFSGSGNNATLKEALSIPLIKNVNIVAITGSHHNWLMNHATFCIPVNINHNSSWFSSSSAFYSVIDIFAYHYFEYKNKTLQDK</sequence>
<dbReference type="InterPro" id="IPR036388">
    <property type="entry name" value="WH-like_DNA-bd_sf"/>
</dbReference>
<dbReference type="Proteomes" id="UP000245624">
    <property type="component" value="Unassembled WGS sequence"/>
</dbReference>
<evidence type="ECO:0000313" key="6">
    <source>
        <dbReference type="Proteomes" id="UP000245624"/>
    </source>
</evidence>
<dbReference type="SUPFAM" id="SSF46689">
    <property type="entry name" value="Homeodomain-like"/>
    <property type="match status" value="1"/>
</dbReference>
<dbReference type="Gene3D" id="1.10.10.10">
    <property type="entry name" value="Winged helix-like DNA-binding domain superfamily/Winged helix DNA-binding domain"/>
    <property type="match status" value="1"/>
</dbReference>
<evidence type="ECO:0000256" key="1">
    <source>
        <dbReference type="ARBA" id="ARBA00023015"/>
    </source>
</evidence>
<dbReference type="GO" id="GO:0003700">
    <property type="term" value="F:DNA-binding transcription factor activity"/>
    <property type="evidence" value="ECO:0007669"/>
    <property type="project" value="InterPro"/>
</dbReference>
<reference evidence="5 6" key="1">
    <citation type="submission" date="2018-05" db="EMBL/GenBank/DDBJ databases">
        <title>Genomic analysis of Gracilibacillus dipsosauri DD1 reveals novel features of a salt-tolerant amylase.</title>
        <authorList>
            <person name="Deutch C.E."/>
            <person name="Yang S."/>
        </authorList>
    </citation>
    <scope>NUCLEOTIDE SEQUENCE [LARGE SCALE GENOMIC DNA]</scope>
    <source>
        <strain evidence="5 6">DD1</strain>
    </source>
</reference>
<keyword evidence="1" id="KW-0805">Transcription regulation</keyword>